<dbReference type="InterPro" id="IPR033704">
    <property type="entry name" value="dUTPase_trimeric"/>
</dbReference>
<reference evidence="7" key="1">
    <citation type="journal article" date="2021" name="PeerJ">
        <title>Extensive microbial diversity within the chicken gut microbiome revealed by metagenomics and culture.</title>
        <authorList>
            <person name="Gilroy R."/>
            <person name="Ravi A."/>
            <person name="Getino M."/>
            <person name="Pursley I."/>
            <person name="Horton D.L."/>
            <person name="Alikhan N.F."/>
            <person name="Baker D."/>
            <person name="Gharbi K."/>
            <person name="Hall N."/>
            <person name="Watson M."/>
            <person name="Adriaenssens E.M."/>
            <person name="Foster-Nyarko E."/>
            <person name="Jarju S."/>
            <person name="Secka A."/>
            <person name="Antonio M."/>
            <person name="Oren A."/>
            <person name="Chaudhuri R.R."/>
            <person name="La Ragione R."/>
            <person name="Hildebrand F."/>
            <person name="Pallen M.J."/>
        </authorList>
    </citation>
    <scope>NUCLEOTIDE SEQUENCE</scope>
    <source>
        <strain evidence="7">ChiHejej3B27-2180</strain>
    </source>
</reference>
<dbReference type="SUPFAM" id="SSF51283">
    <property type="entry name" value="dUTPase-like"/>
    <property type="match status" value="1"/>
</dbReference>
<dbReference type="InterPro" id="IPR029054">
    <property type="entry name" value="dUTPase-like"/>
</dbReference>
<comment type="caution">
    <text evidence="7">The sequence shown here is derived from an EMBL/GenBank/DDBJ whole genome shotgun (WGS) entry which is preliminary data.</text>
</comment>
<evidence type="ECO:0000256" key="4">
    <source>
        <dbReference type="ARBA" id="ARBA00023080"/>
    </source>
</evidence>
<evidence type="ECO:0000259" key="6">
    <source>
        <dbReference type="Pfam" id="PF00692"/>
    </source>
</evidence>
<dbReference type="Proteomes" id="UP000886878">
    <property type="component" value="Unassembled WGS sequence"/>
</dbReference>
<dbReference type="GO" id="GO:0004170">
    <property type="term" value="F:dUTP diphosphatase activity"/>
    <property type="evidence" value="ECO:0007669"/>
    <property type="project" value="UniProtKB-EC"/>
</dbReference>
<dbReference type="InterPro" id="IPR036157">
    <property type="entry name" value="dUTPase-like_sf"/>
</dbReference>
<dbReference type="Gene3D" id="2.70.40.10">
    <property type="match status" value="1"/>
</dbReference>
<dbReference type="EC" id="3.6.1.23" evidence="2"/>
<dbReference type="Pfam" id="PF00692">
    <property type="entry name" value="dUTPase"/>
    <property type="match status" value="1"/>
</dbReference>
<dbReference type="InterPro" id="IPR008181">
    <property type="entry name" value="dUTPase"/>
</dbReference>
<dbReference type="GO" id="GO:0006226">
    <property type="term" value="P:dUMP biosynthetic process"/>
    <property type="evidence" value="ECO:0007669"/>
    <property type="project" value="InterPro"/>
</dbReference>
<feature type="domain" description="dUTPase-like" evidence="6">
    <location>
        <begin position="76"/>
        <end position="177"/>
    </location>
</feature>
<dbReference type="GO" id="GO:0046081">
    <property type="term" value="P:dUTP catabolic process"/>
    <property type="evidence" value="ECO:0007669"/>
    <property type="project" value="InterPro"/>
</dbReference>
<organism evidence="7 8">
    <name type="scientific">Candidatus Limosilactobacillus merdipullorum</name>
    <dbReference type="NCBI Taxonomy" id="2838653"/>
    <lineage>
        <taxon>Bacteria</taxon>
        <taxon>Bacillati</taxon>
        <taxon>Bacillota</taxon>
        <taxon>Bacilli</taxon>
        <taxon>Lactobacillales</taxon>
        <taxon>Lactobacillaceae</taxon>
        <taxon>Limosilactobacillus</taxon>
    </lineage>
</organism>
<proteinExistence type="inferred from homology"/>
<comment type="catalytic activity">
    <reaction evidence="5">
        <text>dUTP + H2O = dUMP + diphosphate + H(+)</text>
        <dbReference type="Rhea" id="RHEA:10248"/>
        <dbReference type="ChEBI" id="CHEBI:15377"/>
        <dbReference type="ChEBI" id="CHEBI:15378"/>
        <dbReference type="ChEBI" id="CHEBI:33019"/>
        <dbReference type="ChEBI" id="CHEBI:61555"/>
        <dbReference type="ChEBI" id="CHEBI:246422"/>
        <dbReference type="EC" id="3.6.1.23"/>
    </reaction>
</comment>
<keyword evidence="4" id="KW-0546">Nucleotide metabolism</keyword>
<name>A0A9D1U3G0_9LACO</name>
<dbReference type="PANTHER" id="PTHR11241:SF0">
    <property type="entry name" value="DEOXYURIDINE 5'-TRIPHOSPHATE NUCLEOTIDOHYDROLASE"/>
    <property type="match status" value="1"/>
</dbReference>
<evidence type="ECO:0000256" key="3">
    <source>
        <dbReference type="ARBA" id="ARBA00022801"/>
    </source>
</evidence>
<reference evidence="7" key="2">
    <citation type="submission" date="2021-04" db="EMBL/GenBank/DDBJ databases">
        <authorList>
            <person name="Gilroy R."/>
        </authorList>
    </citation>
    <scope>NUCLEOTIDE SEQUENCE</scope>
    <source>
        <strain evidence="7">ChiHejej3B27-2180</strain>
    </source>
</reference>
<evidence type="ECO:0000256" key="5">
    <source>
        <dbReference type="ARBA" id="ARBA00047686"/>
    </source>
</evidence>
<evidence type="ECO:0000313" key="7">
    <source>
        <dbReference type="EMBL" id="HIW70798.1"/>
    </source>
</evidence>
<evidence type="ECO:0000313" key="8">
    <source>
        <dbReference type="Proteomes" id="UP000886878"/>
    </source>
</evidence>
<evidence type="ECO:0000256" key="1">
    <source>
        <dbReference type="ARBA" id="ARBA00006581"/>
    </source>
</evidence>
<dbReference type="CDD" id="cd07557">
    <property type="entry name" value="trimeric_dUTPase"/>
    <property type="match status" value="1"/>
</dbReference>
<dbReference type="GO" id="GO:0000287">
    <property type="term" value="F:magnesium ion binding"/>
    <property type="evidence" value="ECO:0007669"/>
    <property type="project" value="InterPro"/>
</dbReference>
<protein>
    <recommendedName>
        <fullName evidence="2">dUTP diphosphatase</fullName>
        <ecNumber evidence="2">3.6.1.23</ecNumber>
    </recommendedName>
</protein>
<keyword evidence="3" id="KW-0378">Hydrolase</keyword>
<evidence type="ECO:0000256" key="2">
    <source>
        <dbReference type="ARBA" id="ARBA00012379"/>
    </source>
</evidence>
<comment type="similarity">
    <text evidence="1">Belongs to the dUTPase family.</text>
</comment>
<accession>A0A9D1U3G0</accession>
<dbReference type="EMBL" id="DXGK01000116">
    <property type="protein sequence ID" value="HIW70798.1"/>
    <property type="molecule type" value="Genomic_DNA"/>
</dbReference>
<gene>
    <name evidence="7" type="ORF">H9876_05475</name>
</gene>
<sequence>MLRGFEIVSAKRDQGLKLPQRQTKSAAGYDLAASEDFVLPSIWRGNFLKTLWVLHHQPDQVTEEDLLNGDKLIKPFLVPTGIKCYMQPNEFVLLANRSSAPLKRRLILPNGVGIVDADYYNNPSNEGELFVQLINYGLRDYTIKKGERIGQAIFLPYLTADNEETPQADRTGGFGSTKK</sequence>
<dbReference type="PANTHER" id="PTHR11241">
    <property type="entry name" value="DEOXYURIDINE 5'-TRIPHOSPHATE NUCLEOTIDOHYDROLASE"/>
    <property type="match status" value="1"/>
</dbReference>
<dbReference type="AlphaFoldDB" id="A0A9D1U3G0"/>